<dbReference type="PANTHER" id="PTHR11129">
    <property type="entry name" value="PROTEIN FARNESYLTRANSFERASE ALPHA SUBUNIT/RAB GERANYLGERANYL TRANSFERASE ALPHA SUBUNIT"/>
    <property type="match status" value="1"/>
</dbReference>
<accession>A0A6A5YNG2</accession>
<reference evidence="5" key="1">
    <citation type="journal article" date="2020" name="Stud. Mycol.">
        <title>101 Dothideomycetes genomes: a test case for predicting lifestyles and emergence of pathogens.</title>
        <authorList>
            <person name="Haridas S."/>
            <person name="Albert R."/>
            <person name="Binder M."/>
            <person name="Bloem J."/>
            <person name="Labutti K."/>
            <person name="Salamov A."/>
            <person name="Andreopoulos B."/>
            <person name="Baker S."/>
            <person name="Barry K."/>
            <person name="Bills G."/>
            <person name="Bluhm B."/>
            <person name="Cannon C."/>
            <person name="Castanera R."/>
            <person name="Culley D."/>
            <person name="Daum C."/>
            <person name="Ezra D."/>
            <person name="Gonzalez J."/>
            <person name="Henrissat B."/>
            <person name="Kuo A."/>
            <person name="Liang C."/>
            <person name="Lipzen A."/>
            <person name="Lutzoni F."/>
            <person name="Magnuson J."/>
            <person name="Mondo S."/>
            <person name="Nolan M."/>
            <person name="Ohm R."/>
            <person name="Pangilinan J."/>
            <person name="Park H.-J."/>
            <person name="Ramirez L."/>
            <person name="Alfaro M."/>
            <person name="Sun H."/>
            <person name="Tritt A."/>
            <person name="Yoshinaga Y."/>
            <person name="Zwiers L.-H."/>
            <person name="Turgeon B."/>
            <person name="Goodwin S."/>
            <person name="Spatafora J."/>
            <person name="Crous P."/>
            <person name="Grigoriev I."/>
        </authorList>
    </citation>
    <scope>NUCLEOTIDE SEQUENCE</scope>
    <source>
        <strain evidence="5">CBS 627.86</strain>
    </source>
</reference>
<evidence type="ECO:0000256" key="4">
    <source>
        <dbReference type="ARBA" id="ARBA00022737"/>
    </source>
</evidence>
<evidence type="ECO:0000256" key="2">
    <source>
        <dbReference type="ARBA" id="ARBA00022602"/>
    </source>
</evidence>
<dbReference type="Proteomes" id="UP000799770">
    <property type="component" value="Unassembled WGS sequence"/>
</dbReference>
<name>A0A6A5YNG2_9PLEO</name>
<gene>
    <name evidence="5" type="ORF">BDV96DRAFT_285798</name>
</gene>
<proteinExistence type="inferred from homology"/>
<dbReference type="Gene3D" id="1.25.40.120">
    <property type="entry name" value="Protein prenylyltransferase"/>
    <property type="match status" value="1"/>
</dbReference>
<comment type="similarity">
    <text evidence="1">Belongs to the protein prenyltransferase subunit alpha family.</text>
</comment>
<protein>
    <recommendedName>
        <fullName evidence="7">Protein prenyltransferase</fullName>
    </recommendedName>
</protein>
<dbReference type="Pfam" id="PF01239">
    <property type="entry name" value="PPTA"/>
    <property type="match status" value="1"/>
</dbReference>
<evidence type="ECO:0000313" key="5">
    <source>
        <dbReference type="EMBL" id="KAF2108244.1"/>
    </source>
</evidence>
<keyword evidence="6" id="KW-1185">Reference proteome</keyword>
<dbReference type="OrthoDB" id="5358702at2759"/>
<evidence type="ECO:0000256" key="3">
    <source>
        <dbReference type="ARBA" id="ARBA00022679"/>
    </source>
</evidence>
<dbReference type="PANTHER" id="PTHR11129:SF3">
    <property type="entry name" value="PROTEIN PRENYLTRANSFERASE ALPHA SUBUNIT REPEAT-CONTAINING PROTEIN 1"/>
    <property type="match status" value="1"/>
</dbReference>
<sequence>MESKETQGSNLQKRAYYTLNGYFSEHEDDVVEIEMLPPQMKPDDGALILHEGRNLGIPKDVLVMAFLHARQLFFVGYRDIASTVSLNASGIVLLSDPEHLTAAHFRKRRLLHLSDTEAFEQLLNREHNFLNSVLTSPLHRQSKSPTLWYHRLWVSDLLLPFKLLETSRDQFLSFIRSELDAVFKAGGHHPKNYYAWQYARRLFVKVDAVYQKDEAHLWKSAYPAFLVTCALLVKSWCLKHTSDISGWMFLLFLLPRLQSVPRRRRIVGEVLEWAMKVQSEQESLWVFLRYALADTTLLQDERDPVLQQLLKYQKEQVDGKPSDRISMKATAWIETHVSPM</sequence>
<dbReference type="EMBL" id="ML977349">
    <property type="protein sequence ID" value="KAF2108244.1"/>
    <property type="molecule type" value="Genomic_DNA"/>
</dbReference>
<dbReference type="AlphaFoldDB" id="A0A6A5YNG2"/>
<dbReference type="GO" id="GO:0008318">
    <property type="term" value="F:protein prenyltransferase activity"/>
    <property type="evidence" value="ECO:0007669"/>
    <property type="project" value="InterPro"/>
</dbReference>
<organism evidence="5 6">
    <name type="scientific">Lophiotrema nucula</name>
    <dbReference type="NCBI Taxonomy" id="690887"/>
    <lineage>
        <taxon>Eukaryota</taxon>
        <taxon>Fungi</taxon>
        <taxon>Dikarya</taxon>
        <taxon>Ascomycota</taxon>
        <taxon>Pezizomycotina</taxon>
        <taxon>Dothideomycetes</taxon>
        <taxon>Pleosporomycetidae</taxon>
        <taxon>Pleosporales</taxon>
        <taxon>Lophiotremataceae</taxon>
        <taxon>Lophiotrema</taxon>
    </lineage>
</organism>
<keyword evidence="4" id="KW-0677">Repeat</keyword>
<keyword evidence="3" id="KW-0808">Transferase</keyword>
<evidence type="ECO:0000256" key="1">
    <source>
        <dbReference type="ARBA" id="ARBA00006734"/>
    </source>
</evidence>
<dbReference type="SUPFAM" id="SSF48439">
    <property type="entry name" value="Protein prenylyltransferase"/>
    <property type="match status" value="1"/>
</dbReference>
<evidence type="ECO:0008006" key="7">
    <source>
        <dbReference type="Google" id="ProtNLM"/>
    </source>
</evidence>
<keyword evidence="2" id="KW-0637">Prenyltransferase</keyword>
<dbReference type="GO" id="GO:0005737">
    <property type="term" value="C:cytoplasm"/>
    <property type="evidence" value="ECO:0007669"/>
    <property type="project" value="TreeGrafter"/>
</dbReference>
<dbReference type="InterPro" id="IPR002088">
    <property type="entry name" value="Prenyl_trans_a"/>
</dbReference>
<evidence type="ECO:0000313" key="6">
    <source>
        <dbReference type="Proteomes" id="UP000799770"/>
    </source>
</evidence>